<evidence type="ECO:0000256" key="3">
    <source>
        <dbReference type="SAM" id="MobiDB-lite"/>
    </source>
</evidence>
<name>A0A918IVW9_9RHOB</name>
<evidence type="ECO:0000256" key="1">
    <source>
        <dbReference type="ARBA" id="ARBA00004613"/>
    </source>
</evidence>
<dbReference type="SUPFAM" id="SSF51120">
    <property type="entry name" value="beta-Roll"/>
    <property type="match status" value="2"/>
</dbReference>
<comment type="caution">
    <text evidence="4">The sequence shown here is derived from an EMBL/GenBank/DDBJ whole genome shotgun (WGS) entry which is preliminary data.</text>
</comment>
<dbReference type="PRINTS" id="PR00313">
    <property type="entry name" value="CABNDNGRPT"/>
</dbReference>
<dbReference type="InterPro" id="IPR011049">
    <property type="entry name" value="Serralysin-like_metalloprot_C"/>
</dbReference>
<organism evidence="4 5">
    <name type="scientific">Gemmobacter lanyuensis</name>
    <dbReference type="NCBI Taxonomy" id="1054497"/>
    <lineage>
        <taxon>Bacteria</taxon>
        <taxon>Pseudomonadati</taxon>
        <taxon>Pseudomonadota</taxon>
        <taxon>Alphaproteobacteria</taxon>
        <taxon>Rhodobacterales</taxon>
        <taxon>Paracoccaceae</taxon>
        <taxon>Gemmobacter</taxon>
    </lineage>
</organism>
<dbReference type="Pfam" id="PF00353">
    <property type="entry name" value="HemolysinCabind"/>
    <property type="match status" value="5"/>
</dbReference>
<evidence type="ECO:0008006" key="6">
    <source>
        <dbReference type="Google" id="ProtNLM"/>
    </source>
</evidence>
<keyword evidence="5" id="KW-1185">Reference proteome</keyword>
<dbReference type="Proteomes" id="UP000628984">
    <property type="component" value="Unassembled WGS sequence"/>
</dbReference>
<feature type="region of interest" description="Disordered" evidence="3">
    <location>
        <begin position="543"/>
        <end position="587"/>
    </location>
</feature>
<evidence type="ECO:0000313" key="5">
    <source>
        <dbReference type="Proteomes" id="UP000628984"/>
    </source>
</evidence>
<comment type="subcellular location">
    <subcellularLocation>
        <location evidence="1">Secreted</location>
    </subcellularLocation>
</comment>
<dbReference type="GO" id="GO:0005576">
    <property type="term" value="C:extracellular region"/>
    <property type="evidence" value="ECO:0007669"/>
    <property type="project" value="UniProtKB-SubCell"/>
</dbReference>
<dbReference type="InterPro" id="IPR018511">
    <property type="entry name" value="Hemolysin-typ_Ca-bd_CS"/>
</dbReference>
<dbReference type="InterPro" id="IPR050557">
    <property type="entry name" value="RTX_toxin/Mannuronan_C5-epim"/>
</dbReference>
<dbReference type="PANTHER" id="PTHR38340:SF1">
    <property type="entry name" value="S-LAYER PROTEIN"/>
    <property type="match status" value="1"/>
</dbReference>
<dbReference type="EMBL" id="BMYQ01000006">
    <property type="protein sequence ID" value="GGW33258.1"/>
    <property type="molecule type" value="Genomic_DNA"/>
</dbReference>
<dbReference type="GO" id="GO:0005509">
    <property type="term" value="F:calcium ion binding"/>
    <property type="evidence" value="ECO:0007669"/>
    <property type="project" value="InterPro"/>
</dbReference>
<accession>A0A918IVW9</accession>
<dbReference type="InterPro" id="IPR017853">
    <property type="entry name" value="GH"/>
</dbReference>
<dbReference type="PANTHER" id="PTHR38340">
    <property type="entry name" value="S-LAYER PROTEIN"/>
    <property type="match status" value="1"/>
</dbReference>
<dbReference type="Gene3D" id="2.150.10.10">
    <property type="entry name" value="Serralysin-like metalloprotease, C-terminal"/>
    <property type="match status" value="3"/>
</dbReference>
<proteinExistence type="predicted"/>
<reference evidence="4" key="2">
    <citation type="submission" date="2020-09" db="EMBL/GenBank/DDBJ databases">
        <authorList>
            <person name="Sun Q."/>
            <person name="Kim S."/>
        </authorList>
    </citation>
    <scope>NUCLEOTIDE SEQUENCE</scope>
    <source>
        <strain evidence="4">KCTC 23714</strain>
    </source>
</reference>
<dbReference type="AlphaFoldDB" id="A0A918IVW9"/>
<keyword evidence="2" id="KW-0964">Secreted</keyword>
<dbReference type="PROSITE" id="PS00330">
    <property type="entry name" value="HEMOLYSIN_CALCIUM"/>
    <property type="match status" value="4"/>
</dbReference>
<dbReference type="RefSeq" id="WP_189633931.1">
    <property type="nucleotide sequence ID" value="NZ_BMYQ01000006.1"/>
</dbReference>
<sequence length="857" mass="90598">MAIARIDTTRLAFDVYTGEQAVVSAGMFGGIVLNNTDGTVSAFHDAMDHLSLNHIRFPGGSIAEQGSVTSTGFITAGTVDGLPLAYDLTYPDLIHPLALQDSEGRSNGRYSLTSALAEAAEHDATLSIILPTERYVDTPWSAYRHVTYFLERLFLNNAYGASELPQEIMFDVGNEFYDPREYGKVAAYILHALREFRVNHPGVEFSVGLQMMQETADTQIMIDTIRGFGTRMGDEDLLAEVDVVRTHILRMDLTDVSALEHAGDRLESFDLLSAAIELARGESGRNQGDPVELYFSAWTATSDDVSRDLVMGLPAASATLSLITSMIELGADYAAAWGIVNASISEATMSTMSTTSPNTQIYAPAAEVYRQMAETLPGMTVLNLPQNDWDRTNPYNLYAFADDSKVVAFVSANDFDGQRMNMQLNLAGFGNISYAWAEAVGTADGISGPAVVTRPTVTVSGSSFSVNFTQDYQVIRIVLVRQTPGTSELYLRGTGAADTLPGGLGGDRLYGESGNDMINGRSGADLINGDNGADTLIGMQNNDTINGGTGNDRITGGDQNDSLSGGRDNDTLRGGLHNDTVNGDAGQDLLYGEDGADQLNGGTNFDSVYGGAGNDVLRTEDGGDLLSGDLGNDTLIGLGAGSRLNGGDGNDLIAVRGGNVTVNGGLGTDMLSFDVSAYSTVHVTSPITADLWVGRAQIATQSVITLSGIENLTGAYGNDVLRGSTGNNFLVGGSGDDRLIGRSGADTLSGGSGEDVLNGGAGNDLMIGGFGNDTFVLNAGFGKDQVLDFAAAGVVYASRDRVDLSNLMLDNAPDTFTELRSLMHQVGFDVEIRFNATNVLTLDSVQIADLTAANFIF</sequence>
<dbReference type="SUPFAM" id="SSF51445">
    <property type="entry name" value="(Trans)glycosidases"/>
    <property type="match status" value="1"/>
</dbReference>
<gene>
    <name evidence="4" type="ORF">GCM10011452_22200</name>
</gene>
<dbReference type="InterPro" id="IPR001343">
    <property type="entry name" value="Hemolysn_Ca-bd"/>
</dbReference>
<evidence type="ECO:0000313" key="4">
    <source>
        <dbReference type="EMBL" id="GGW33258.1"/>
    </source>
</evidence>
<reference evidence="4" key="1">
    <citation type="journal article" date="2014" name="Int. J. Syst. Evol. Microbiol.">
        <title>Complete genome sequence of Corynebacterium casei LMG S-19264T (=DSM 44701T), isolated from a smear-ripened cheese.</title>
        <authorList>
            <consortium name="US DOE Joint Genome Institute (JGI-PGF)"/>
            <person name="Walter F."/>
            <person name="Albersmeier A."/>
            <person name="Kalinowski J."/>
            <person name="Ruckert C."/>
        </authorList>
    </citation>
    <scope>NUCLEOTIDE SEQUENCE</scope>
    <source>
        <strain evidence="4">KCTC 23714</strain>
    </source>
</reference>
<evidence type="ECO:0000256" key="2">
    <source>
        <dbReference type="ARBA" id="ARBA00022525"/>
    </source>
</evidence>
<protein>
    <recommendedName>
        <fullName evidence="6">Calcium-binding protein</fullName>
    </recommendedName>
</protein>